<keyword evidence="2" id="KW-1185">Reference proteome</keyword>
<organism evidence="1 2">
    <name type="scientific">Paroceanicella profunda</name>
    <dbReference type="NCBI Taxonomy" id="2579971"/>
    <lineage>
        <taxon>Bacteria</taxon>
        <taxon>Pseudomonadati</taxon>
        <taxon>Pseudomonadota</taxon>
        <taxon>Alphaproteobacteria</taxon>
        <taxon>Rhodobacterales</taxon>
        <taxon>Paracoccaceae</taxon>
        <taxon>Paroceanicella</taxon>
    </lineage>
</organism>
<gene>
    <name evidence="1" type="ORF">FDP22_22220</name>
</gene>
<sequence>MLRSLFIPFLLVAAGLAAIGWGAAVASPERAEALAALCPAGVLEPPAGYEELVRPLTWTCRTRAARESEMAHWLQEADAFFLRRRAVRALEALRSDRAAETGCGAVTPVCVLER</sequence>
<reference evidence="1 2" key="1">
    <citation type="submission" date="2019-06" db="EMBL/GenBank/DDBJ databases">
        <title>Genome sequence of Rhodobacteraceae bacterium D4M1.</title>
        <authorList>
            <person name="Cao J."/>
        </authorList>
    </citation>
    <scope>NUCLEOTIDE SEQUENCE [LARGE SCALE GENOMIC DNA]</scope>
    <source>
        <strain evidence="1 2">D4M1</strain>
        <plasmid evidence="2">pd4m1c</plasmid>
    </source>
</reference>
<geneLocation type="plasmid" evidence="2">
    <name>pd4m1c</name>
</geneLocation>
<keyword evidence="1" id="KW-0614">Plasmid</keyword>
<proteinExistence type="predicted"/>
<evidence type="ECO:0000313" key="1">
    <source>
        <dbReference type="EMBL" id="QDL94593.1"/>
    </source>
</evidence>
<dbReference type="Proteomes" id="UP000305888">
    <property type="component" value="Plasmid pD4M1C"/>
</dbReference>
<accession>A0A5B8G674</accession>
<dbReference type="KEGG" id="ppru:FDP22_22220"/>
<name>A0A5B8G674_9RHOB</name>
<dbReference type="EMBL" id="CP040821">
    <property type="protein sequence ID" value="QDL94593.1"/>
    <property type="molecule type" value="Genomic_DNA"/>
</dbReference>
<dbReference type="RefSeq" id="WP_138577008.1">
    <property type="nucleotide sequence ID" value="NZ_CP040821.1"/>
</dbReference>
<protein>
    <submittedName>
        <fullName evidence="1">Uncharacterized protein</fullName>
    </submittedName>
</protein>
<dbReference type="OrthoDB" id="10002375at2"/>
<evidence type="ECO:0000313" key="2">
    <source>
        <dbReference type="Proteomes" id="UP000305888"/>
    </source>
</evidence>
<dbReference type="AlphaFoldDB" id="A0A5B8G674"/>